<accession>A0A2S7WSQ5</accession>
<organism evidence="1 2">
    <name type="scientific">Polaribacter porphyrae</name>
    <dbReference type="NCBI Taxonomy" id="1137780"/>
    <lineage>
        <taxon>Bacteria</taxon>
        <taxon>Pseudomonadati</taxon>
        <taxon>Bacteroidota</taxon>
        <taxon>Flavobacteriia</taxon>
        <taxon>Flavobacteriales</taxon>
        <taxon>Flavobacteriaceae</taxon>
    </lineage>
</organism>
<protein>
    <recommendedName>
        <fullName evidence="3">AB hydrolase-1 domain-containing protein</fullName>
    </recommendedName>
</protein>
<proteinExistence type="predicted"/>
<dbReference type="PANTHER" id="PTHR43798">
    <property type="entry name" value="MONOACYLGLYCEROL LIPASE"/>
    <property type="match status" value="1"/>
</dbReference>
<evidence type="ECO:0000313" key="2">
    <source>
        <dbReference type="Proteomes" id="UP000238882"/>
    </source>
</evidence>
<evidence type="ECO:0008006" key="3">
    <source>
        <dbReference type="Google" id="ProtNLM"/>
    </source>
</evidence>
<dbReference type="InterPro" id="IPR029058">
    <property type="entry name" value="AB_hydrolase_fold"/>
</dbReference>
<dbReference type="Gene3D" id="3.40.50.1820">
    <property type="entry name" value="alpha/beta hydrolase"/>
    <property type="match status" value="1"/>
</dbReference>
<evidence type="ECO:0000313" key="1">
    <source>
        <dbReference type="EMBL" id="PQJ80624.1"/>
    </source>
</evidence>
<dbReference type="AlphaFoldDB" id="A0A2S7WSQ5"/>
<name>A0A2S7WSQ5_9FLAO</name>
<dbReference type="InterPro" id="IPR050266">
    <property type="entry name" value="AB_hydrolase_sf"/>
</dbReference>
<gene>
    <name evidence="1" type="ORF">BTO18_16215</name>
</gene>
<keyword evidence="2" id="KW-1185">Reference proteome</keyword>
<reference evidence="1 2" key="1">
    <citation type="submission" date="2016-12" db="EMBL/GenBank/DDBJ databases">
        <title>Trade-off between light-utilization and light-protection in marine flavobacteria.</title>
        <authorList>
            <person name="Kumagai Y."/>
            <person name="Yoshizawa S."/>
            <person name="Kogure K."/>
            <person name="Iwasaki W."/>
        </authorList>
    </citation>
    <scope>NUCLEOTIDE SEQUENCE [LARGE SCALE GENOMIC DNA]</scope>
    <source>
        <strain evidence="1 2">NBRC 108759</strain>
    </source>
</reference>
<dbReference type="RefSeq" id="WP_105017225.1">
    <property type="nucleotide sequence ID" value="NZ_MSCN01000001.1"/>
</dbReference>
<sequence length="285" mass="33215">MEKDERDLFSDAKINYRYFEVEENIWIKVYFFNPNTPKFNHSMVFIPGWTSTIYSWRYFLPVISKNINIIYIETREKSSSKTYKNCSYSINDISNDIISIIKALGLKDKTYSFSGSSLGATSILEVLIKSELNPLSIALILPNQYFNIPLLIYLVQYIPNSFFGILKSFVKYYMVYFKIDKNDSDHRISFLRSINKIDGEKIKKSALSFRKYRMKNEMVSKIKIETLVIGASDDPLHDHKQIINISKTLPNCKFIDFISFSRSHSSKAAESILLFLQKVILETNE</sequence>
<dbReference type="OrthoDB" id="5422338at2"/>
<dbReference type="EMBL" id="MSCN01000001">
    <property type="protein sequence ID" value="PQJ80624.1"/>
    <property type="molecule type" value="Genomic_DNA"/>
</dbReference>
<dbReference type="Proteomes" id="UP000238882">
    <property type="component" value="Unassembled WGS sequence"/>
</dbReference>
<comment type="caution">
    <text evidence="1">The sequence shown here is derived from an EMBL/GenBank/DDBJ whole genome shotgun (WGS) entry which is preliminary data.</text>
</comment>
<dbReference type="SUPFAM" id="SSF53474">
    <property type="entry name" value="alpha/beta-Hydrolases"/>
    <property type="match status" value="1"/>
</dbReference>